<accession>A0A5J4YJP5</accession>
<organism evidence="1 2">
    <name type="scientific">Porphyridium purpureum</name>
    <name type="common">Red alga</name>
    <name type="synonym">Porphyridium cruentum</name>
    <dbReference type="NCBI Taxonomy" id="35688"/>
    <lineage>
        <taxon>Eukaryota</taxon>
        <taxon>Rhodophyta</taxon>
        <taxon>Bangiophyceae</taxon>
        <taxon>Porphyridiales</taxon>
        <taxon>Porphyridiaceae</taxon>
        <taxon>Porphyridium</taxon>
    </lineage>
</organism>
<dbReference type="Proteomes" id="UP000324585">
    <property type="component" value="Unassembled WGS sequence"/>
</dbReference>
<dbReference type="AlphaFoldDB" id="A0A5J4YJP5"/>
<reference evidence="2" key="1">
    <citation type="journal article" date="2019" name="Nat. Commun.">
        <title>Expansion of phycobilisome linker gene families in mesophilic red algae.</title>
        <authorList>
            <person name="Lee J."/>
            <person name="Kim D."/>
            <person name="Bhattacharya D."/>
            <person name="Yoon H.S."/>
        </authorList>
    </citation>
    <scope>NUCLEOTIDE SEQUENCE [LARGE SCALE GENOMIC DNA]</scope>
    <source>
        <strain evidence="2">CCMP 1328</strain>
    </source>
</reference>
<protein>
    <submittedName>
        <fullName evidence="1">Uncharacterized protein</fullName>
    </submittedName>
</protein>
<comment type="caution">
    <text evidence="1">The sequence shown here is derived from an EMBL/GenBank/DDBJ whole genome shotgun (WGS) entry which is preliminary data.</text>
</comment>
<keyword evidence="2" id="KW-1185">Reference proteome</keyword>
<name>A0A5J4YJP5_PORPP</name>
<evidence type="ECO:0000313" key="1">
    <source>
        <dbReference type="EMBL" id="KAA8491282.1"/>
    </source>
</evidence>
<proteinExistence type="predicted"/>
<dbReference type="EMBL" id="VRMN01000014">
    <property type="protein sequence ID" value="KAA8491282.1"/>
    <property type="molecule type" value="Genomic_DNA"/>
</dbReference>
<sequence>MHVFLPAHWQSSNTCNLADLRHVFGKVNHVETLALQLQVMVCALQGAQAHIEYCPSGARTSPTAKTKTMMFEPHALAMSLAFKQRFRDCLEFGRVFQLIPSKIRCERRSTRVETYSCDRSFRIDRSRNRQKMSMCLSKQSLMPLVHINCERLIRAELLT</sequence>
<gene>
    <name evidence="1" type="ORF">FVE85_7703</name>
</gene>
<evidence type="ECO:0000313" key="2">
    <source>
        <dbReference type="Proteomes" id="UP000324585"/>
    </source>
</evidence>